<dbReference type="Gene3D" id="3.40.630.190">
    <property type="entry name" value="LCP protein"/>
    <property type="match status" value="1"/>
</dbReference>
<dbReference type="Proteomes" id="UP000005396">
    <property type="component" value="Unassembled WGS sequence"/>
</dbReference>
<dbReference type="eggNOG" id="COG1316">
    <property type="taxonomic scope" value="Bacteria"/>
</dbReference>
<dbReference type="Pfam" id="PF03816">
    <property type="entry name" value="LytR_cpsA_psr"/>
    <property type="match status" value="1"/>
</dbReference>
<dbReference type="AlphaFoldDB" id="A8RQ55"/>
<evidence type="ECO:0000256" key="1">
    <source>
        <dbReference type="ARBA" id="ARBA00006068"/>
    </source>
</evidence>
<gene>
    <name evidence="4" type="ORF">CLOBOL_02658</name>
</gene>
<evidence type="ECO:0000313" key="5">
    <source>
        <dbReference type="Proteomes" id="UP000005396"/>
    </source>
</evidence>
<evidence type="ECO:0000313" key="4">
    <source>
        <dbReference type="EMBL" id="EDP17162.1"/>
    </source>
</evidence>
<accession>A8RQ55</accession>
<organism evidence="4 5">
    <name type="scientific">Enterocloster bolteae (strain ATCC BAA-613 / DSM 15670 / CCUG 46953 / JCM 12243 / WAL 16351)</name>
    <name type="common">Clostridium bolteae</name>
    <dbReference type="NCBI Taxonomy" id="411902"/>
    <lineage>
        <taxon>Bacteria</taxon>
        <taxon>Bacillati</taxon>
        <taxon>Bacillota</taxon>
        <taxon>Clostridia</taxon>
        <taxon>Lachnospirales</taxon>
        <taxon>Lachnospiraceae</taxon>
        <taxon>Enterocloster</taxon>
    </lineage>
</organism>
<sequence length="374" mass="41518">MEPSVLSTAAYRETAPFSLKGAAPMNLNWKTILKKAGIILLSTLLFALCSGLLYITKMAGSINITRPEDEPELASAMTNENLDTETQEKLGGYWTIAVFGVDSRNGKLGKENNADVQMLCSINRDTGEVRLVSLYRDTFLMNDTTNSGYGKLNQSYFLQGPSGNISAINTNLDMKVEDFVSFNWNSAADAINLLGGVDIELSKAEFYYINAFITETVNITGIPSTHLEGPGMQHLDGVQAVAYMRLRQMDTDFKRTERQRSVIEQVFDNARKADISTLIQVFHTVAPQIMTSISEEEFMDIAYNIKNYHINGTAGFPFEQTTASLGKTGSVVIPSTLESNVEELHRFLYDDDAYTCSGQVRDISREIIKRAVKN</sequence>
<dbReference type="HOGENOM" id="CLU_016455_1_1_9"/>
<dbReference type="InterPro" id="IPR004474">
    <property type="entry name" value="LytR_CpsA_psr"/>
</dbReference>
<dbReference type="PaxDb" id="411902-CLOBOL_02658"/>
<comment type="caution">
    <text evidence="4">The sequence shown here is derived from an EMBL/GenBank/DDBJ whole genome shotgun (WGS) entry which is preliminary data.</text>
</comment>
<comment type="similarity">
    <text evidence="1">Belongs to the LytR/CpsA/Psr (LCP) family.</text>
</comment>
<evidence type="ECO:0000256" key="2">
    <source>
        <dbReference type="SAM" id="Phobius"/>
    </source>
</evidence>
<dbReference type="PANTHER" id="PTHR33392:SF6">
    <property type="entry name" value="POLYISOPRENYL-TEICHOIC ACID--PEPTIDOGLYCAN TEICHOIC ACID TRANSFERASE TAGU"/>
    <property type="match status" value="1"/>
</dbReference>
<evidence type="ECO:0000259" key="3">
    <source>
        <dbReference type="Pfam" id="PF03816"/>
    </source>
</evidence>
<dbReference type="InterPro" id="IPR050922">
    <property type="entry name" value="LytR/CpsA/Psr_CW_biosynth"/>
</dbReference>
<feature type="domain" description="Cell envelope-related transcriptional attenuator" evidence="3">
    <location>
        <begin position="113"/>
        <end position="270"/>
    </location>
</feature>
<keyword evidence="2" id="KW-1133">Transmembrane helix</keyword>
<dbReference type="PANTHER" id="PTHR33392">
    <property type="entry name" value="POLYISOPRENYL-TEICHOIC ACID--PEPTIDOGLYCAN TEICHOIC ACID TRANSFERASE TAGU"/>
    <property type="match status" value="1"/>
</dbReference>
<reference evidence="4 5" key="2">
    <citation type="submission" date="2007-09" db="EMBL/GenBank/DDBJ databases">
        <title>Draft genome sequence of Clostridium bolteae (ATCC BAA-613).</title>
        <authorList>
            <person name="Sudarsanam P."/>
            <person name="Ley R."/>
            <person name="Guruge J."/>
            <person name="Turnbaugh P.J."/>
            <person name="Mahowald M."/>
            <person name="Liep D."/>
            <person name="Gordon J."/>
        </authorList>
    </citation>
    <scope>NUCLEOTIDE SEQUENCE [LARGE SCALE GENOMIC DNA]</scope>
    <source>
        <strain evidence="5">ATCC BAA-613 / DSM 15670 / CCUG 46953 / JCM 12243 / WAL 16351</strain>
    </source>
</reference>
<keyword evidence="2" id="KW-0812">Transmembrane</keyword>
<dbReference type="NCBIfam" id="TIGR00350">
    <property type="entry name" value="lytR_cpsA_psr"/>
    <property type="match status" value="1"/>
</dbReference>
<dbReference type="EMBL" id="ABCC02000024">
    <property type="protein sequence ID" value="EDP17162.1"/>
    <property type="molecule type" value="Genomic_DNA"/>
</dbReference>
<keyword evidence="2" id="KW-0472">Membrane</keyword>
<proteinExistence type="inferred from homology"/>
<name>A8RQ55_ENTBW</name>
<protein>
    <recommendedName>
        <fullName evidence="3">Cell envelope-related transcriptional attenuator domain-containing protein</fullName>
    </recommendedName>
</protein>
<reference evidence="4 5" key="1">
    <citation type="submission" date="2007-08" db="EMBL/GenBank/DDBJ databases">
        <authorList>
            <person name="Fulton L."/>
            <person name="Clifton S."/>
            <person name="Fulton B."/>
            <person name="Xu J."/>
            <person name="Minx P."/>
            <person name="Pepin K.H."/>
            <person name="Johnson M."/>
            <person name="Thiruvilangam P."/>
            <person name="Bhonagiri V."/>
            <person name="Nash W.E."/>
            <person name="Mardis E.R."/>
            <person name="Wilson R.K."/>
        </authorList>
    </citation>
    <scope>NUCLEOTIDE SEQUENCE [LARGE SCALE GENOMIC DNA]</scope>
    <source>
        <strain evidence="5">ATCC BAA-613 / DSM 15670 / CCUG 46953 / JCM 12243 / WAL 16351</strain>
    </source>
</reference>
<feature type="transmembrane region" description="Helical" evidence="2">
    <location>
        <begin position="36"/>
        <end position="56"/>
    </location>
</feature>